<comment type="caution">
    <text evidence="2">The sequence shown here is derived from an EMBL/GenBank/DDBJ whole genome shotgun (WGS) entry which is preliminary data.</text>
</comment>
<dbReference type="EMBL" id="JAINUG010000135">
    <property type="protein sequence ID" value="KAJ8393592.1"/>
    <property type="molecule type" value="Genomic_DNA"/>
</dbReference>
<reference evidence="2" key="1">
    <citation type="journal article" date="2023" name="Science">
        <title>Genome structures resolve the early diversification of teleost fishes.</title>
        <authorList>
            <person name="Parey E."/>
            <person name="Louis A."/>
            <person name="Montfort J."/>
            <person name="Bouchez O."/>
            <person name="Roques C."/>
            <person name="Iampietro C."/>
            <person name="Lluch J."/>
            <person name="Castinel A."/>
            <person name="Donnadieu C."/>
            <person name="Desvignes T."/>
            <person name="Floi Bucao C."/>
            <person name="Jouanno E."/>
            <person name="Wen M."/>
            <person name="Mejri S."/>
            <person name="Dirks R."/>
            <person name="Jansen H."/>
            <person name="Henkel C."/>
            <person name="Chen W.J."/>
            <person name="Zahm M."/>
            <person name="Cabau C."/>
            <person name="Klopp C."/>
            <person name="Thompson A.W."/>
            <person name="Robinson-Rechavi M."/>
            <person name="Braasch I."/>
            <person name="Lecointre G."/>
            <person name="Bobe J."/>
            <person name="Postlethwait J.H."/>
            <person name="Berthelot C."/>
            <person name="Roest Crollius H."/>
            <person name="Guiguen Y."/>
        </authorList>
    </citation>
    <scope>NUCLEOTIDE SEQUENCE</scope>
    <source>
        <strain evidence="2">NC1722</strain>
    </source>
</reference>
<name>A0AAD7S0K3_9TELE</name>
<gene>
    <name evidence="2" type="ORF">AAFF_G00058110</name>
</gene>
<protein>
    <submittedName>
        <fullName evidence="2">Uncharacterized protein</fullName>
    </submittedName>
</protein>
<dbReference type="AlphaFoldDB" id="A0AAD7S0K3"/>
<accession>A0AAD7S0K3</accession>
<evidence type="ECO:0000313" key="3">
    <source>
        <dbReference type="Proteomes" id="UP001221898"/>
    </source>
</evidence>
<keyword evidence="3" id="KW-1185">Reference proteome</keyword>
<feature type="region of interest" description="Disordered" evidence="1">
    <location>
        <begin position="32"/>
        <end position="77"/>
    </location>
</feature>
<proteinExistence type="predicted"/>
<evidence type="ECO:0000313" key="2">
    <source>
        <dbReference type="EMBL" id="KAJ8393592.1"/>
    </source>
</evidence>
<sequence length="134" mass="14264">MGPEGSYGKCTSGSFNVRRRFGPACVAISGMTGRRGRARCPHHRRQQRRAAHSHGTKTSLNALRESVPGGGQSTSDGVAVVSVEDEEVAEELCIRTVLPWSGRGGQLVLINVRGAVYSSDPPAGPRAWAEQLPV</sequence>
<dbReference type="Proteomes" id="UP001221898">
    <property type="component" value="Unassembled WGS sequence"/>
</dbReference>
<organism evidence="2 3">
    <name type="scientific">Aldrovandia affinis</name>
    <dbReference type="NCBI Taxonomy" id="143900"/>
    <lineage>
        <taxon>Eukaryota</taxon>
        <taxon>Metazoa</taxon>
        <taxon>Chordata</taxon>
        <taxon>Craniata</taxon>
        <taxon>Vertebrata</taxon>
        <taxon>Euteleostomi</taxon>
        <taxon>Actinopterygii</taxon>
        <taxon>Neopterygii</taxon>
        <taxon>Teleostei</taxon>
        <taxon>Notacanthiformes</taxon>
        <taxon>Halosauridae</taxon>
        <taxon>Aldrovandia</taxon>
    </lineage>
</organism>
<feature type="compositionally biased region" description="Basic residues" evidence="1">
    <location>
        <begin position="34"/>
        <end position="55"/>
    </location>
</feature>
<evidence type="ECO:0000256" key="1">
    <source>
        <dbReference type="SAM" id="MobiDB-lite"/>
    </source>
</evidence>